<dbReference type="EMBL" id="JAWDJW010005582">
    <property type="protein sequence ID" value="KAK3067217.1"/>
    <property type="molecule type" value="Genomic_DNA"/>
</dbReference>
<gene>
    <name evidence="1" type="primary">MET3_2</name>
    <name evidence="1" type="ORF">LTS18_001246</name>
</gene>
<feature type="non-terminal residue" evidence="1">
    <location>
        <position position="1"/>
    </location>
</feature>
<protein>
    <submittedName>
        <fullName evidence="1">Sulfate adenylyltransferase</fullName>
    </submittedName>
</protein>
<accession>A0ACC3DF17</accession>
<keyword evidence="1" id="KW-0548">Nucleotidyltransferase</keyword>
<feature type="non-terminal residue" evidence="1">
    <location>
        <position position="347"/>
    </location>
</feature>
<evidence type="ECO:0000313" key="2">
    <source>
        <dbReference type="Proteomes" id="UP001186974"/>
    </source>
</evidence>
<organism evidence="1 2">
    <name type="scientific">Coniosporium uncinatum</name>
    <dbReference type="NCBI Taxonomy" id="93489"/>
    <lineage>
        <taxon>Eukaryota</taxon>
        <taxon>Fungi</taxon>
        <taxon>Dikarya</taxon>
        <taxon>Ascomycota</taxon>
        <taxon>Pezizomycotina</taxon>
        <taxon>Dothideomycetes</taxon>
        <taxon>Dothideomycetes incertae sedis</taxon>
        <taxon>Coniosporium</taxon>
    </lineage>
</organism>
<comment type="caution">
    <text evidence="1">The sequence shown here is derived from an EMBL/GenBank/DDBJ whole genome shotgun (WGS) entry which is preliminary data.</text>
</comment>
<sequence>LRLHFDKLGWSRVVAFQTRNPMHRAHRELTVRAARARQANVLIHPVVGLTKPGDIDHFTRVRVYQALMPRYPNGMAALALLPLAMRMGGPREAIWHAIIRKNYGATHFIVGRDHAGPGKNSKGTDFYGPYDAQEAVEKYRDELGIEVVPFQQMTYLPDSDEYRPKDEVEQGVKTLDISGTELRRRLRTGANIPEWFSYPEVVRVLRESHPPRSKQGFTVFLTGFTNSGKDAIARALNVTLNQQGGRSVSLLLGETVRSELSSELGFSKQDRDTNIARIAFVASELTKAGAAVIAAPIAPFESSRQAAREIVEKYGSFYLVHVATSLEYCEKTDRRGVYAKARRGEYK</sequence>
<proteinExistence type="predicted"/>
<dbReference type="Proteomes" id="UP001186974">
    <property type="component" value="Unassembled WGS sequence"/>
</dbReference>
<evidence type="ECO:0000313" key="1">
    <source>
        <dbReference type="EMBL" id="KAK3067217.1"/>
    </source>
</evidence>
<keyword evidence="2" id="KW-1185">Reference proteome</keyword>
<keyword evidence="1" id="KW-0808">Transferase</keyword>
<reference evidence="1" key="1">
    <citation type="submission" date="2024-09" db="EMBL/GenBank/DDBJ databases">
        <title>Black Yeasts Isolated from many extreme environments.</title>
        <authorList>
            <person name="Coleine C."/>
            <person name="Stajich J.E."/>
            <person name="Selbmann L."/>
        </authorList>
    </citation>
    <scope>NUCLEOTIDE SEQUENCE</scope>
    <source>
        <strain evidence="1">CCFEE 5737</strain>
    </source>
</reference>
<name>A0ACC3DF17_9PEZI</name>